<sequence>MSQLYNSKGEKLELESIKASFEGKVFLMLLHRSQGKDAENPRRLLLVSYYEDPAPQISPSMACNSGTLINRETSSTNYGPQADSPISPLKRQLSQIEITSDNNAKKALTWTEESKPHQDTSDADNTDDYSV</sequence>
<accession>A0AAV3RGG4</accession>
<organism evidence="2 3">
    <name type="scientific">Lithospermum erythrorhizon</name>
    <name type="common">Purple gromwell</name>
    <name type="synonym">Lithospermum officinale var. erythrorhizon</name>
    <dbReference type="NCBI Taxonomy" id="34254"/>
    <lineage>
        <taxon>Eukaryota</taxon>
        <taxon>Viridiplantae</taxon>
        <taxon>Streptophyta</taxon>
        <taxon>Embryophyta</taxon>
        <taxon>Tracheophyta</taxon>
        <taxon>Spermatophyta</taxon>
        <taxon>Magnoliopsida</taxon>
        <taxon>eudicotyledons</taxon>
        <taxon>Gunneridae</taxon>
        <taxon>Pentapetalae</taxon>
        <taxon>asterids</taxon>
        <taxon>lamiids</taxon>
        <taxon>Boraginales</taxon>
        <taxon>Boraginaceae</taxon>
        <taxon>Boraginoideae</taxon>
        <taxon>Lithospermeae</taxon>
        <taxon>Lithospermum</taxon>
    </lineage>
</organism>
<feature type="compositionally biased region" description="Polar residues" evidence="1">
    <location>
        <begin position="92"/>
        <end position="102"/>
    </location>
</feature>
<feature type="region of interest" description="Disordered" evidence="1">
    <location>
        <begin position="64"/>
        <end position="131"/>
    </location>
</feature>
<comment type="caution">
    <text evidence="2">The sequence shown here is derived from an EMBL/GenBank/DDBJ whole genome shotgun (WGS) entry which is preliminary data.</text>
</comment>
<dbReference type="EMBL" id="BAABME010009393">
    <property type="protein sequence ID" value="GAA0175088.1"/>
    <property type="molecule type" value="Genomic_DNA"/>
</dbReference>
<name>A0AAV3RGG4_LITER</name>
<evidence type="ECO:0000256" key="1">
    <source>
        <dbReference type="SAM" id="MobiDB-lite"/>
    </source>
</evidence>
<proteinExistence type="predicted"/>
<evidence type="ECO:0000313" key="2">
    <source>
        <dbReference type="EMBL" id="GAA0175088.1"/>
    </source>
</evidence>
<feature type="compositionally biased region" description="Polar residues" evidence="1">
    <location>
        <begin position="64"/>
        <end position="79"/>
    </location>
</feature>
<reference evidence="2 3" key="1">
    <citation type="submission" date="2024-01" db="EMBL/GenBank/DDBJ databases">
        <title>The complete chloroplast genome sequence of Lithospermum erythrorhizon: insights into the phylogenetic relationship among Boraginaceae species and the maternal lineages of purple gromwells.</title>
        <authorList>
            <person name="Okada T."/>
            <person name="Watanabe K."/>
        </authorList>
    </citation>
    <scope>NUCLEOTIDE SEQUENCE [LARGE SCALE GENOMIC DNA]</scope>
</reference>
<gene>
    <name evidence="2" type="ORF">LIER_28339</name>
</gene>
<evidence type="ECO:0000313" key="3">
    <source>
        <dbReference type="Proteomes" id="UP001454036"/>
    </source>
</evidence>
<protein>
    <submittedName>
        <fullName evidence="2">Uncharacterized protein</fullName>
    </submittedName>
</protein>
<dbReference type="AlphaFoldDB" id="A0AAV3RGG4"/>
<dbReference type="Proteomes" id="UP001454036">
    <property type="component" value="Unassembled WGS sequence"/>
</dbReference>
<keyword evidence="3" id="KW-1185">Reference proteome</keyword>
<feature type="compositionally biased region" description="Acidic residues" evidence="1">
    <location>
        <begin position="121"/>
        <end position="131"/>
    </location>
</feature>